<dbReference type="HOGENOM" id="CLU_1236095_0_0_1"/>
<keyword evidence="3" id="KW-1185">Reference proteome</keyword>
<dbReference type="Proteomes" id="UP000014760">
    <property type="component" value="Unassembled WGS sequence"/>
</dbReference>
<name>R7TKT2_CAPTE</name>
<proteinExistence type="predicted"/>
<accession>R7TKT2</accession>
<reference evidence="1 3" key="2">
    <citation type="journal article" date="2013" name="Nature">
        <title>Insights into bilaterian evolution from three spiralian genomes.</title>
        <authorList>
            <person name="Simakov O."/>
            <person name="Marletaz F."/>
            <person name="Cho S.J."/>
            <person name="Edsinger-Gonzales E."/>
            <person name="Havlak P."/>
            <person name="Hellsten U."/>
            <person name="Kuo D.H."/>
            <person name="Larsson T."/>
            <person name="Lv J."/>
            <person name="Arendt D."/>
            <person name="Savage R."/>
            <person name="Osoegawa K."/>
            <person name="de Jong P."/>
            <person name="Grimwood J."/>
            <person name="Chapman J.A."/>
            <person name="Shapiro H."/>
            <person name="Aerts A."/>
            <person name="Otillar R.P."/>
            <person name="Terry A.Y."/>
            <person name="Boore J.L."/>
            <person name="Grigoriev I.V."/>
            <person name="Lindberg D.R."/>
            <person name="Seaver E.C."/>
            <person name="Weisblat D.A."/>
            <person name="Putnam N.H."/>
            <person name="Rokhsar D.S."/>
        </authorList>
    </citation>
    <scope>NUCLEOTIDE SEQUENCE</scope>
    <source>
        <strain evidence="1 3">I ESC-2004</strain>
    </source>
</reference>
<evidence type="ECO:0000313" key="3">
    <source>
        <dbReference type="Proteomes" id="UP000014760"/>
    </source>
</evidence>
<reference evidence="3" key="1">
    <citation type="submission" date="2012-12" db="EMBL/GenBank/DDBJ databases">
        <authorList>
            <person name="Hellsten U."/>
            <person name="Grimwood J."/>
            <person name="Chapman J.A."/>
            <person name="Shapiro H."/>
            <person name="Aerts A."/>
            <person name="Otillar R.P."/>
            <person name="Terry A.Y."/>
            <person name="Boore J.L."/>
            <person name="Simakov O."/>
            <person name="Marletaz F."/>
            <person name="Cho S.-J."/>
            <person name="Edsinger-Gonzales E."/>
            <person name="Havlak P."/>
            <person name="Kuo D.-H."/>
            <person name="Larsson T."/>
            <person name="Lv J."/>
            <person name="Arendt D."/>
            <person name="Savage R."/>
            <person name="Osoegawa K."/>
            <person name="de Jong P."/>
            <person name="Lindberg D.R."/>
            <person name="Seaver E.C."/>
            <person name="Weisblat D.A."/>
            <person name="Putnam N.H."/>
            <person name="Grigoriev I.V."/>
            <person name="Rokhsar D.S."/>
        </authorList>
    </citation>
    <scope>NUCLEOTIDE SEQUENCE</scope>
    <source>
        <strain evidence="3">I ESC-2004</strain>
    </source>
</reference>
<gene>
    <name evidence="1" type="ORF">CAPTEDRAFT_228257</name>
</gene>
<organism evidence="1">
    <name type="scientific">Capitella teleta</name>
    <name type="common">Polychaete worm</name>
    <dbReference type="NCBI Taxonomy" id="283909"/>
    <lineage>
        <taxon>Eukaryota</taxon>
        <taxon>Metazoa</taxon>
        <taxon>Spiralia</taxon>
        <taxon>Lophotrochozoa</taxon>
        <taxon>Annelida</taxon>
        <taxon>Polychaeta</taxon>
        <taxon>Sedentaria</taxon>
        <taxon>Scolecida</taxon>
        <taxon>Capitellidae</taxon>
        <taxon>Capitella</taxon>
    </lineage>
</organism>
<sequence length="224" mass="26464">MPGCKRKEIMHSEYRESFTLYQLFRLQVDENIINISTNEQLQTLEVQRFGDVVALRTFCQGQLKTTCDSSKASSNLMNRIREKQVSEAWIFPKRESQRFFLVMTNFDGMEFSDVNVTIEMLYEKSKQKKLRLYLRSTKKEESKIPMKMELPVEFHRPESNAERYIMRDIMTDFVPNMVLSSYAATSFERPKTVPDYNRRAAESNERQQTLSYRGSISMLQTLKI</sequence>
<evidence type="ECO:0000313" key="1">
    <source>
        <dbReference type="EMBL" id="ELT92161.1"/>
    </source>
</evidence>
<dbReference type="EMBL" id="AMQN01002876">
    <property type="status" value="NOT_ANNOTATED_CDS"/>
    <property type="molecule type" value="Genomic_DNA"/>
</dbReference>
<evidence type="ECO:0000313" key="2">
    <source>
        <dbReference type="EnsemblMetazoa" id="CapteP228257"/>
    </source>
</evidence>
<dbReference type="AlphaFoldDB" id="R7TKT2"/>
<reference evidence="2" key="3">
    <citation type="submission" date="2015-06" db="UniProtKB">
        <authorList>
            <consortium name="EnsemblMetazoa"/>
        </authorList>
    </citation>
    <scope>IDENTIFICATION</scope>
</reference>
<dbReference type="EMBL" id="KB310235">
    <property type="protein sequence ID" value="ELT92161.1"/>
    <property type="molecule type" value="Genomic_DNA"/>
</dbReference>
<dbReference type="EnsemblMetazoa" id="CapteT228257">
    <property type="protein sequence ID" value="CapteP228257"/>
    <property type="gene ID" value="CapteG228257"/>
</dbReference>
<protein>
    <submittedName>
        <fullName evidence="1 2">Uncharacterized protein</fullName>
    </submittedName>
</protein>